<evidence type="ECO:0008006" key="3">
    <source>
        <dbReference type="Google" id="ProtNLM"/>
    </source>
</evidence>
<organism evidence="1 2">
    <name type="scientific">Achromobacter mucicolens</name>
    <dbReference type="NCBI Taxonomy" id="1389922"/>
    <lineage>
        <taxon>Bacteria</taxon>
        <taxon>Pseudomonadati</taxon>
        <taxon>Pseudomonadota</taxon>
        <taxon>Betaproteobacteria</taxon>
        <taxon>Burkholderiales</taxon>
        <taxon>Alcaligenaceae</taxon>
        <taxon>Achromobacter</taxon>
    </lineage>
</organism>
<accession>A0ABM8LL48</accession>
<sequence>MAPITLKLSIRVAWWDRWYLAWVAVAARLTGAPPNMVKVERGIRRGLSAQLSSRP</sequence>
<protein>
    <recommendedName>
        <fullName evidence="3">ESPR domain-containing protein</fullName>
    </recommendedName>
</protein>
<dbReference type="RefSeq" id="WP_180100481.1">
    <property type="nucleotide sequence ID" value="NZ_CADIKR010000009.1"/>
</dbReference>
<dbReference type="Proteomes" id="UP000507140">
    <property type="component" value="Unassembled WGS sequence"/>
</dbReference>
<evidence type="ECO:0000313" key="1">
    <source>
        <dbReference type="EMBL" id="CAB3917086.1"/>
    </source>
</evidence>
<evidence type="ECO:0000313" key="2">
    <source>
        <dbReference type="Proteomes" id="UP000507140"/>
    </source>
</evidence>
<name>A0ABM8LL48_9BURK</name>
<comment type="caution">
    <text evidence="1">The sequence shown here is derived from an EMBL/GenBank/DDBJ whole genome shotgun (WGS) entry which is preliminary data.</text>
</comment>
<proteinExistence type="predicted"/>
<gene>
    <name evidence="1" type="ORF">LMG3415_05297</name>
</gene>
<reference evidence="1 2" key="1">
    <citation type="submission" date="2020-04" db="EMBL/GenBank/DDBJ databases">
        <authorList>
            <person name="De Canck E."/>
        </authorList>
    </citation>
    <scope>NUCLEOTIDE SEQUENCE [LARGE SCALE GENOMIC DNA]</scope>
    <source>
        <strain evidence="1 2">LMG 3415</strain>
    </source>
</reference>
<keyword evidence="2" id="KW-1185">Reference proteome</keyword>
<dbReference type="EMBL" id="CADIKR010000009">
    <property type="protein sequence ID" value="CAB3917086.1"/>
    <property type="molecule type" value="Genomic_DNA"/>
</dbReference>